<sequence length="91" mass="10175">MSLLARAIKHQEMEGAALQFEIYWSWKMTVAFTPVAHFLFVSGMTILSTKVCVGGDKKEKEATLTKTSFGFMTKNSQDTLFSKFTKKASIA</sequence>
<dbReference type="AlphaFoldDB" id="A0A816S691"/>
<name>A0A816S691_BRANA</name>
<reference evidence="1" key="1">
    <citation type="submission" date="2021-01" db="EMBL/GenBank/DDBJ databases">
        <authorList>
            <consortium name="Genoscope - CEA"/>
            <person name="William W."/>
        </authorList>
    </citation>
    <scope>NUCLEOTIDE SEQUENCE</scope>
</reference>
<proteinExistence type="predicted"/>
<protein>
    <submittedName>
        <fullName evidence="1">(rape) hypothetical protein</fullName>
    </submittedName>
</protein>
<gene>
    <name evidence="1" type="ORF">DARMORV10_A06P04070.1</name>
</gene>
<organism evidence="1">
    <name type="scientific">Brassica napus</name>
    <name type="common">Rape</name>
    <dbReference type="NCBI Taxonomy" id="3708"/>
    <lineage>
        <taxon>Eukaryota</taxon>
        <taxon>Viridiplantae</taxon>
        <taxon>Streptophyta</taxon>
        <taxon>Embryophyta</taxon>
        <taxon>Tracheophyta</taxon>
        <taxon>Spermatophyta</taxon>
        <taxon>Magnoliopsida</taxon>
        <taxon>eudicotyledons</taxon>
        <taxon>Gunneridae</taxon>
        <taxon>Pentapetalae</taxon>
        <taxon>rosids</taxon>
        <taxon>malvids</taxon>
        <taxon>Brassicales</taxon>
        <taxon>Brassicaceae</taxon>
        <taxon>Brassiceae</taxon>
        <taxon>Brassica</taxon>
    </lineage>
</organism>
<dbReference type="EMBL" id="HG994360">
    <property type="protein sequence ID" value="CAF2081731.1"/>
    <property type="molecule type" value="Genomic_DNA"/>
</dbReference>
<dbReference type="Proteomes" id="UP001295469">
    <property type="component" value="Chromosome A06"/>
</dbReference>
<accession>A0A816S691</accession>
<evidence type="ECO:0000313" key="1">
    <source>
        <dbReference type="EMBL" id="CAF2081731.1"/>
    </source>
</evidence>